<keyword evidence="3" id="KW-1185">Reference proteome</keyword>
<dbReference type="EMBL" id="JAERSE020000003">
    <property type="protein sequence ID" value="MCA6067736.1"/>
    <property type="molecule type" value="Genomic_DNA"/>
</dbReference>
<dbReference type="InterPro" id="IPR041657">
    <property type="entry name" value="HTH_17"/>
</dbReference>
<dbReference type="Proteomes" id="UP000618240">
    <property type="component" value="Unassembled WGS sequence"/>
</dbReference>
<dbReference type="NCBIfam" id="TIGR01764">
    <property type="entry name" value="excise"/>
    <property type="match status" value="1"/>
</dbReference>
<sequence>MKTYSFEQILNVLANIELRLQNIETCLHKSTNAESPQNDFIGAKEACEILKLSLPTLYSKVSLREIPCFKKGNRLHFSKSELVEWISEGRKKSVSEINQRALEIAKNMERKSGIRPINY</sequence>
<reference evidence="2 3" key="1">
    <citation type="submission" date="2021-09" db="EMBL/GenBank/DDBJ databases">
        <title>Genome sequencing and assembly of Chryseobacterium sp. RG1.</title>
        <authorList>
            <person name="Chhetri G."/>
        </authorList>
    </citation>
    <scope>NUCLEOTIDE SEQUENCE [LARGE SCALE GENOMIC DNA]</scope>
    <source>
        <strain evidence="2 3">RG1</strain>
    </source>
</reference>
<evidence type="ECO:0000313" key="3">
    <source>
        <dbReference type="Proteomes" id="UP000618240"/>
    </source>
</evidence>
<protein>
    <submittedName>
        <fullName evidence="2">Helix-turn-helix domain-containing protein</fullName>
    </submittedName>
</protein>
<accession>A0ABS8A173</accession>
<gene>
    <name evidence="2" type="ORF">JI747_011140</name>
</gene>
<organism evidence="2 3">
    <name type="scientific">Chryseobacterium tagetis</name>
    <dbReference type="NCBI Taxonomy" id="2801334"/>
    <lineage>
        <taxon>Bacteria</taxon>
        <taxon>Pseudomonadati</taxon>
        <taxon>Bacteroidota</taxon>
        <taxon>Flavobacteriia</taxon>
        <taxon>Flavobacteriales</taxon>
        <taxon>Weeksellaceae</taxon>
        <taxon>Chryseobacterium group</taxon>
        <taxon>Chryseobacterium</taxon>
    </lineage>
</organism>
<name>A0ABS8A173_9FLAO</name>
<evidence type="ECO:0000259" key="1">
    <source>
        <dbReference type="Pfam" id="PF12728"/>
    </source>
</evidence>
<proteinExistence type="predicted"/>
<feature type="domain" description="Helix-turn-helix" evidence="1">
    <location>
        <begin position="43"/>
        <end position="89"/>
    </location>
</feature>
<dbReference type="Pfam" id="PF12728">
    <property type="entry name" value="HTH_17"/>
    <property type="match status" value="1"/>
</dbReference>
<evidence type="ECO:0000313" key="2">
    <source>
        <dbReference type="EMBL" id="MCA6067736.1"/>
    </source>
</evidence>
<comment type="caution">
    <text evidence="2">The sequence shown here is derived from an EMBL/GenBank/DDBJ whole genome shotgun (WGS) entry which is preliminary data.</text>
</comment>
<dbReference type="RefSeq" id="WP_225688656.1">
    <property type="nucleotide sequence ID" value="NZ_JAERSE020000003.1"/>
</dbReference>
<dbReference type="InterPro" id="IPR010093">
    <property type="entry name" value="SinI_DNA-bd"/>
</dbReference>